<sequence>MRQPDPLDAHRVLSAWVAERVVPGTLMSLLGSHYLPDGDDLLWLEVTSVGPVTHADGRSCVEVSGWDIPQRARGWPLEHTVYVHLSALQVPGVLVHPFPPPDDGR</sequence>
<evidence type="ECO:0000313" key="1">
    <source>
        <dbReference type="EMBL" id="MBB4960494.1"/>
    </source>
</evidence>
<dbReference type="RefSeq" id="WP_184536262.1">
    <property type="nucleotide sequence ID" value="NZ_JACHJW010000001.1"/>
</dbReference>
<keyword evidence="2" id="KW-1185">Reference proteome</keyword>
<reference evidence="1 2" key="1">
    <citation type="submission" date="2020-08" db="EMBL/GenBank/DDBJ databases">
        <title>Sequencing the genomes of 1000 actinobacteria strains.</title>
        <authorList>
            <person name="Klenk H.-P."/>
        </authorList>
    </citation>
    <scope>NUCLEOTIDE SEQUENCE [LARGE SCALE GENOMIC DNA]</scope>
    <source>
        <strain evidence="1 2">DSM 45886</strain>
    </source>
</reference>
<gene>
    <name evidence="1" type="ORF">FHR38_004227</name>
</gene>
<protein>
    <submittedName>
        <fullName evidence="1">Uncharacterized protein</fullName>
    </submittedName>
</protein>
<organism evidence="1 2">
    <name type="scientific">Micromonospora polyrhachis</name>
    <dbReference type="NCBI Taxonomy" id="1282883"/>
    <lineage>
        <taxon>Bacteria</taxon>
        <taxon>Bacillati</taxon>
        <taxon>Actinomycetota</taxon>
        <taxon>Actinomycetes</taxon>
        <taxon>Micromonosporales</taxon>
        <taxon>Micromonosporaceae</taxon>
        <taxon>Micromonospora</taxon>
    </lineage>
</organism>
<accession>A0A7W7ST95</accession>
<dbReference type="EMBL" id="JACHJW010000001">
    <property type="protein sequence ID" value="MBB4960494.1"/>
    <property type="molecule type" value="Genomic_DNA"/>
</dbReference>
<dbReference type="AlphaFoldDB" id="A0A7W7ST95"/>
<dbReference type="Proteomes" id="UP000578819">
    <property type="component" value="Unassembled WGS sequence"/>
</dbReference>
<comment type="caution">
    <text evidence="1">The sequence shown here is derived from an EMBL/GenBank/DDBJ whole genome shotgun (WGS) entry which is preliminary data.</text>
</comment>
<proteinExistence type="predicted"/>
<evidence type="ECO:0000313" key="2">
    <source>
        <dbReference type="Proteomes" id="UP000578819"/>
    </source>
</evidence>
<name>A0A7W7ST95_9ACTN</name>